<evidence type="ECO:0000313" key="1">
    <source>
        <dbReference type="EMBL" id="GIF07133.1"/>
    </source>
</evidence>
<accession>A0A919TMC6</accession>
<gene>
    <name evidence="1" type="ORF">Asi03nite_46710</name>
</gene>
<comment type="caution">
    <text evidence="1">The sequence shown here is derived from an EMBL/GenBank/DDBJ whole genome shotgun (WGS) entry which is preliminary data.</text>
</comment>
<organism evidence="1 2">
    <name type="scientific">Actinoplanes siamensis</name>
    <dbReference type="NCBI Taxonomy" id="1223317"/>
    <lineage>
        <taxon>Bacteria</taxon>
        <taxon>Bacillati</taxon>
        <taxon>Actinomycetota</taxon>
        <taxon>Actinomycetes</taxon>
        <taxon>Micromonosporales</taxon>
        <taxon>Micromonosporaceae</taxon>
        <taxon>Actinoplanes</taxon>
    </lineage>
</organism>
<sequence>MDGTDIVQRFRAYRINRFGRTRTTDSVLVPGGPVREAAPEALVGNCPNVHGDSRMYGRFLPRPARLTE</sequence>
<evidence type="ECO:0000313" key="2">
    <source>
        <dbReference type="Proteomes" id="UP000629619"/>
    </source>
</evidence>
<protein>
    <submittedName>
        <fullName evidence="1">Uncharacterized protein</fullName>
    </submittedName>
</protein>
<proteinExistence type="predicted"/>
<dbReference type="EMBL" id="BOMW01000045">
    <property type="protein sequence ID" value="GIF07133.1"/>
    <property type="molecule type" value="Genomic_DNA"/>
</dbReference>
<name>A0A919TMC6_9ACTN</name>
<reference evidence="1" key="1">
    <citation type="submission" date="2021-01" db="EMBL/GenBank/DDBJ databases">
        <title>Whole genome shotgun sequence of Actinoplanes siamensis NBRC 109076.</title>
        <authorList>
            <person name="Komaki H."/>
            <person name="Tamura T."/>
        </authorList>
    </citation>
    <scope>NUCLEOTIDE SEQUENCE</scope>
    <source>
        <strain evidence="1">NBRC 109076</strain>
    </source>
</reference>
<keyword evidence="2" id="KW-1185">Reference proteome</keyword>
<dbReference type="Proteomes" id="UP000629619">
    <property type="component" value="Unassembled WGS sequence"/>
</dbReference>
<dbReference type="AlphaFoldDB" id="A0A919TMC6"/>